<dbReference type="EMBL" id="CP034752">
    <property type="protein sequence ID" value="QBH97747.1"/>
    <property type="molecule type" value="Genomic_DNA"/>
</dbReference>
<dbReference type="Proteomes" id="UP000293154">
    <property type="component" value="Chromosome"/>
</dbReference>
<dbReference type="AlphaFoldDB" id="A0A411WNK1"/>
<evidence type="ECO:0000313" key="1">
    <source>
        <dbReference type="EMBL" id="QBH97747.1"/>
    </source>
</evidence>
<dbReference type="KEGG" id="prag:EKN56_15855"/>
<name>A0A411WNK1_9GAMM</name>
<sequence length="117" mass="13555">MEELDVKIGTAGNTRLPCFAVIKSKGYQISITQFVSHLDQGVNLCYQYDAVKNDRLFSGNSPEELLGIITMWEMRGDNWRATWNEKKEYEQAYYNAPHFIESNEAFYDEDGNLIEDD</sequence>
<accession>A0A411WNK1</accession>
<protein>
    <submittedName>
        <fullName evidence="1">Uncharacterized protein</fullName>
    </submittedName>
</protein>
<keyword evidence="2" id="KW-1185">Reference proteome</keyword>
<gene>
    <name evidence="1" type="ORF">EKN56_15855</name>
</gene>
<dbReference type="RefSeq" id="WP_130592678.1">
    <property type="nucleotide sequence ID" value="NZ_CP034752.1"/>
</dbReference>
<evidence type="ECO:0000313" key="2">
    <source>
        <dbReference type="Proteomes" id="UP000293154"/>
    </source>
</evidence>
<proteinExistence type="predicted"/>
<organism evidence="1 2">
    <name type="scientific">Limnobaculum zhutongyuii</name>
    <dbReference type="NCBI Taxonomy" id="2498113"/>
    <lineage>
        <taxon>Bacteria</taxon>
        <taxon>Pseudomonadati</taxon>
        <taxon>Pseudomonadota</taxon>
        <taxon>Gammaproteobacteria</taxon>
        <taxon>Enterobacterales</taxon>
        <taxon>Budviciaceae</taxon>
        <taxon>Limnobaculum</taxon>
    </lineage>
</organism>
<dbReference type="OrthoDB" id="9155696at2"/>
<reference evidence="1 2" key="1">
    <citation type="submission" date="2019-03" db="EMBL/GenBank/DDBJ databases">
        <title>Pragia sp. nov. isolated from the gut tract of Carduelis flavirostris.</title>
        <authorList>
            <person name="Ge Y."/>
        </authorList>
    </citation>
    <scope>NUCLEOTIDE SEQUENCE [LARGE SCALE GENOMIC DNA]</scope>
    <source>
        <strain evidence="1 2">CF-458</strain>
    </source>
</reference>